<evidence type="ECO:0000259" key="1">
    <source>
        <dbReference type="Pfam" id="PF04233"/>
    </source>
</evidence>
<dbReference type="Pfam" id="PF04233">
    <property type="entry name" value="Phage_Mu_F"/>
    <property type="match status" value="1"/>
</dbReference>
<gene>
    <name evidence="2" type="ordered locus">plu2899</name>
</gene>
<evidence type="ECO:0000313" key="2">
    <source>
        <dbReference type="EMBL" id="CAE15273.1"/>
    </source>
</evidence>
<feature type="domain" description="Phage head morphogenesis" evidence="1">
    <location>
        <begin position="141"/>
        <end position="263"/>
    </location>
</feature>
<protein>
    <submittedName>
        <fullName evidence="2">Photorhabdus luminescens subsp. laumondii TTO1 complete genome segment 10/17</fullName>
    </submittedName>
</protein>
<evidence type="ECO:0000313" key="3">
    <source>
        <dbReference type="Proteomes" id="UP000002514"/>
    </source>
</evidence>
<dbReference type="HOGENOM" id="CLU_079019_1_0_6"/>
<accession>Q7N324</accession>
<sequence>MKARNRLMRPPTPSKRTEVWYRDRLIEFIRMMQDVVIDDLQKPILNDAPNTPPLSITSRLSRAIQKLANMSIADMAKRLSFGMVKRANDQNKDQTQKTYKSAFGIDLTGMLGDEVVKKQIDDAVKENIDLIKSIQTDFINDIGSKVFTNLFDGGRHENLVSLIRERGQVTESRAKLIARDQTAKLNSALTETRQKALGIDLYDWGGAGDERERDSHFVLNNMTCKYSDPTVYSDDGGKTWKKRKSIGAFEGKPGDDYQCRCVALPKISWD</sequence>
<dbReference type="AlphaFoldDB" id="Q7N324"/>
<dbReference type="EMBL" id="BX571868">
    <property type="protein sequence ID" value="CAE15273.1"/>
    <property type="molecule type" value="Genomic_DNA"/>
</dbReference>
<reference evidence="3" key="1">
    <citation type="journal article" date="2003" name="Nat. Biotechnol.">
        <title>The genome sequence of the entomopathogenic bacterium Photorhabdus luminescens.</title>
        <authorList>
            <person name="Duchaud E."/>
            <person name="Rusniok C."/>
            <person name="Frangeul L."/>
            <person name="Buchrieser C."/>
            <person name="Givaudan A."/>
            <person name="Taourit S."/>
            <person name="Bocs S."/>
            <person name="Boursaux-Eude C."/>
            <person name="Chandler M."/>
            <person name="Charles J.-F."/>
            <person name="Dassa E."/>
            <person name="Derose R."/>
            <person name="Derzelle S."/>
            <person name="Freyssinet G."/>
            <person name="Gaudriault S."/>
            <person name="Medigue C."/>
            <person name="Lanois A."/>
            <person name="Powell K."/>
            <person name="Siguier P."/>
            <person name="Vincent R."/>
            <person name="Wingate V."/>
            <person name="Zouine M."/>
            <person name="Glaser P."/>
            <person name="Boemare N."/>
            <person name="Danchin A."/>
            <person name="Kunst F."/>
        </authorList>
    </citation>
    <scope>NUCLEOTIDE SEQUENCE [LARGE SCALE GENOMIC DNA]</scope>
    <source>
        <strain evidence="3">DSM 15139 / CIP 105565 / TT01</strain>
    </source>
</reference>
<dbReference type="Proteomes" id="UP000002514">
    <property type="component" value="Chromosome"/>
</dbReference>
<keyword evidence="3" id="KW-1185">Reference proteome</keyword>
<dbReference type="InterPro" id="IPR006528">
    <property type="entry name" value="Phage_head_morphogenesis_dom"/>
</dbReference>
<dbReference type="KEGG" id="plu:plu2899"/>
<proteinExistence type="predicted"/>
<organism evidence="2 3">
    <name type="scientific">Photorhabdus laumondii subsp. laumondii (strain DSM 15139 / CIP 105565 / TT01)</name>
    <name type="common">Photorhabdus luminescens subsp. laumondii</name>
    <dbReference type="NCBI Taxonomy" id="243265"/>
    <lineage>
        <taxon>Bacteria</taxon>
        <taxon>Pseudomonadati</taxon>
        <taxon>Pseudomonadota</taxon>
        <taxon>Gammaproteobacteria</taxon>
        <taxon>Enterobacterales</taxon>
        <taxon>Morganellaceae</taxon>
        <taxon>Photorhabdus</taxon>
    </lineage>
</organism>
<dbReference type="eggNOG" id="COG2369">
    <property type="taxonomic scope" value="Bacteria"/>
</dbReference>
<name>Q7N324_PHOLL</name>
<dbReference type="STRING" id="243265.plu2899"/>